<proteinExistence type="predicted"/>
<feature type="compositionally biased region" description="Low complexity" evidence="1">
    <location>
        <begin position="25"/>
        <end position="36"/>
    </location>
</feature>
<reference evidence="2 3" key="2">
    <citation type="submission" date="2023-12" db="EMBL/GenBank/DDBJ databases">
        <title>Description of an unclassified Opitutus bacterium of Verrucomicrobiota.</title>
        <authorList>
            <person name="Zhang D.-F."/>
        </authorList>
    </citation>
    <scope>NUCLEOTIDE SEQUENCE [LARGE SCALE GENOMIC DNA]</scope>
    <source>
        <strain evidence="2 3">WL0086</strain>
    </source>
</reference>
<reference evidence="2 3" key="1">
    <citation type="submission" date="2021-08" db="EMBL/GenBank/DDBJ databases">
        <authorList>
            <person name="Zhang D."/>
            <person name="Zhang A."/>
            <person name="Wang L."/>
        </authorList>
    </citation>
    <scope>NUCLEOTIDE SEQUENCE [LARGE SCALE GENOMIC DNA]</scope>
    <source>
        <strain evidence="2 3">WL0086</strain>
    </source>
</reference>
<keyword evidence="3" id="KW-1185">Reference proteome</keyword>
<gene>
    <name evidence="2" type="ORF">K1X11_018300</name>
</gene>
<sequence length="62" mass="6740">MSKAQPNSSSPNPEAAAVKRPSENQKAQIKQQKIEQTGLNSRIRGHVSARGRREQAKSDAKG</sequence>
<evidence type="ECO:0000313" key="3">
    <source>
        <dbReference type="Proteomes" id="UP000738431"/>
    </source>
</evidence>
<feature type="compositionally biased region" description="Polar residues" evidence="1">
    <location>
        <begin position="1"/>
        <end position="12"/>
    </location>
</feature>
<feature type="compositionally biased region" description="Basic and acidic residues" evidence="1">
    <location>
        <begin position="51"/>
        <end position="62"/>
    </location>
</feature>
<evidence type="ECO:0000313" key="2">
    <source>
        <dbReference type="EMBL" id="WRQ86768.1"/>
    </source>
</evidence>
<protein>
    <submittedName>
        <fullName evidence="2">Uncharacterized protein</fullName>
    </submittedName>
</protein>
<accession>A0ABZ1C678</accession>
<dbReference type="RefSeq" id="WP_221030604.1">
    <property type="nucleotide sequence ID" value="NZ_CP139781.1"/>
</dbReference>
<dbReference type="Proteomes" id="UP000738431">
    <property type="component" value="Chromosome"/>
</dbReference>
<name>A0ABZ1C678_9BACT</name>
<dbReference type="EMBL" id="CP139781">
    <property type="protein sequence ID" value="WRQ86768.1"/>
    <property type="molecule type" value="Genomic_DNA"/>
</dbReference>
<feature type="region of interest" description="Disordered" evidence="1">
    <location>
        <begin position="1"/>
        <end position="62"/>
    </location>
</feature>
<organism evidence="2 3">
    <name type="scientific">Actomonas aquatica</name>
    <dbReference type="NCBI Taxonomy" id="2866162"/>
    <lineage>
        <taxon>Bacteria</taxon>
        <taxon>Pseudomonadati</taxon>
        <taxon>Verrucomicrobiota</taxon>
        <taxon>Opitutia</taxon>
        <taxon>Opitutales</taxon>
        <taxon>Opitutaceae</taxon>
        <taxon>Actomonas</taxon>
    </lineage>
</organism>
<evidence type="ECO:0000256" key="1">
    <source>
        <dbReference type="SAM" id="MobiDB-lite"/>
    </source>
</evidence>